<organism evidence="1 2">
    <name type="scientific">Marvinbryantia formatexigens DSM 14469</name>
    <dbReference type="NCBI Taxonomy" id="478749"/>
    <lineage>
        <taxon>Bacteria</taxon>
        <taxon>Bacillati</taxon>
        <taxon>Bacillota</taxon>
        <taxon>Clostridia</taxon>
        <taxon>Lachnospirales</taxon>
        <taxon>Lachnospiraceae</taxon>
        <taxon>Marvinbryantia</taxon>
    </lineage>
</organism>
<gene>
    <name evidence="1" type="ORF">BRYFOR_06236</name>
</gene>
<proteinExistence type="predicted"/>
<sequence>MNKMLHTSLPAAGIQAKAGENLFSCHTYNFYPYLVSSII</sequence>
<reference evidence="1" key="1">
    <citation type="submission" date="2009-07" db="EMBL/GenBank/DDBJ databases">
        <authorList>
            <person name="Weinstock G."/>
            <person name="Sodergren E."/>
            <person name="Clifton S."/>
            <person name="Fulton L."/>
            <person name="Fulton B."/>
            <person name="Courtney L."/>
            <person name="Fronick C."/>
            <person name="Harrison M."/>
            <person name="Strong C."/>
            <person name="Farmer C."/>
            <person name="Delahaunty K."/>
            <person name="Markovic C."/>
            <person name="Hall O."/>
            <person name="Minx P."/>
            <person name="Tomlinson C."/>
            <person name="Mitreva M."/>
            <person name="Nelson J."/>
            <person name="Hou S."/>
            <person name="Wollam A."/>
            <person name="Pepin K.H."/>
            <person name="Johnson M."/>
            <person name="Bhonagiri V."/>
            <person name="Nash W.E."/>
            <person name="Warren W."/>
            <person name="Chinwalla A."/>
            <person name="Mardis E.R."/>
            <person name="Wilson R.K."/>
        </authorList>
    </citation>
    <scope>NUCLEOTIDE SEQUENCE [LARGE SCALE GENOMIC DNA]</scope>
    <source>
        <strain evidence="1">DSM 14469</strain>
    </source>
</reference>
<accession>C6LC89</accession>
<dbReference type="EMBL" id="ACCL02000005">
    <property type="protein sequence ID" value="EET61553.1"/>
    <property type="molecule type" value="Genomic_DNA"/>
</dbReference>
<comment type="caution">
    <text evidence="1">The sequence shown here is derived from an EMBL/GenBank/DDBJ whole genome shotgun (WGS) entry which is preliminary data.</text>
</comment>
<dbReference type="Proteomes" id="UP000005561">
    <property type="component" value="Unassembled WGS sequence"/>
</dbReference>
<evidence type="ECO:0000313" key="1">
    <source>
        <dbReference type="EMBL" id="EET61553.1"/>
    </source>
</evidence>
<protein>
    <submittedName>
        <fullName evidence="1">Uncharacterized protein</fullName>
    </submittedName>
</protein>
<dbReference type="AlphaFoldDB" id="C6LC89"/>
<keyword evidence="2" id="KW-1185">Reference proteome</keyword>
<name>C6LC89_9FIRM</name>
<evidence type="ECO:0000313" key="2">
    <source>
        <dbReference type="Proteomes" id="UP000005561"/>
    </source>
</evidence>